<keyword evidence="3" id="KW-1185">Reference proteome</keyword>
<dbReference type="Proteomes" id="UP000770717">
    <property type="component" value="Unassembled WGS sequence"/>
</dbReference>
<evidence type="ECO:0000313" key="3">
    <source>
        <dbReference type="Proteomes" id="UP000770717"/>
    </source>
</evidence>
<name>A0A8J6E6H1_ELECQ</name>
<accession>A0A8J6E6H1</accession>
<sequence length="68" mass="7638">MAAGILCLHGPQGFCAVHCRFQPPDWLELARDGAELHGAGILHERPHRRQEKTRTAQARLIWPSEGEN</sequence>
<gene>
    <name evidence="2" type="ORF">GDO78_015209</name>
</gene>
<evidence type="ECO:0000256" key="1">
    <source>
        <dbReference type="SAM" id="MobiDB-lite"/>
    </source>
</evidence>
<proteinExistence type="predicted"/>
<reference evidence="2" key="1">
    <citation type="thesis" date="2020" institute="ProQuest LLC" country="789 East Eisenhower Parkway, Ann Arbor, MI, USA">
        <title>Comparative Genomics and Chromosome Evolution.</title>
        <authorList>
            <person name="Mudd A.B."/>
        </authorList>
    </citation>
    <scope>NUCLEOTIDE SEQUENCE</scope>
    <source>
        <strain evidence="2">HN-11 Male</strain>
        <tissue evidence="2">Kidney and liver</tissue>
    </source>
</reference>
<feature type="region of interest" description="Disordered" evidence="1">
    <location>
        <begin position="46"/>
        <end position="68"/>
    </location>
</feature>
<organism evidence="2 3">
    <name type="scientific">Eleutherodactylus coqui</name>
    <name type="common">Puerto Rican coqui</name>
    <dbReference type="NCBI Taxonomy" id="57060"/>
    <lineage>
        <taxon>Eukaryota</taxon>
        <taxon>Metazoa</taxon>
        <taxon>Chordata</taxon>
        <taxon>Craniata</taxon>
        <taxon>Vertebrata</taxon>
        <taxon>Euteleostomi</taxon>
        <taxon>Amphibia</taxon>
        <taxon>Batrachia</taxon>
        <taxon>Anura</taxon>
        <taxon>Neobatrachia</taxon>
        <taxon>Hyloidea</taxon>
        <taxon>Eleutherodactylidae</taxon>
        <taxon>Eleutherodactylinae</taxon>
        <taxon>Eleutherodactylus</taxon>
        <taxon>Eleutherodactylus</taxon>
    </lineage>
</organism>
<evidence type="ECO:0000313" key="2">
    <source>
        <dbReference type="EMBL" id="KAG9461979.1"/>
    </source>
</evidence>
<dbReference type="AlphaFoldDB" id="A0A8J6E6H1"/>
<protein>
    <submittedName>
        <fullName evidence="2">Uncharacterized protein</fullName>
    </submittedName>
</protein>
<comment type="caution">
    <text evidence="2">The sequence shown here is derived from an EMBL/GenBank/DDBJ whole genome shotgun (WGS) entry which is preliminary data.</text>
</comment>
<dbReference type="EMBL" id="WNTK01014667">
    <property type="protein sequence ID" value="KAG9461979.1"/>
    <property type="molecule type" value="Genomic_DNA"/>
</dbReference>